<accession>A0ABM1R0U3</accession>
<evidence type="ECO:0000313" key="2">
    <source>
        <dbReference type="Proteomes" id="UP000694864"/>
    </source>
</evidence>
<feature type="domain" description="F-box" evidence="1">
    <location>
        <begin position="1"/>
        <end position="43"/>
    </location>
</feature>
<dbReference type="Proteomes" id="UP000694864">
    <property type="component" value="Chromosome 15"/>
</dbReference>
<organism evidence="2 3">
    <name type="scientific">Camelina sativa</name>
    <name type="common">False flax</name>
    <name type="synonym">Myagrum sativum</name>
    <dbReference type="NCBI Taxonomy" id="90675"/>
    <lineage>
        <taxon>Eukaryota</taxon>
        <taxon>Viridiplantae</taxon>
        <taxon>Streptophyta</taxon>
        <taxon>Embryophyta</taxon>
        <taxon>Tracheophyta</taxon>
        <taxon>Spermatophyta</taxon>
        <taxon>Magnoliopsida</taxon>
        <taxon>eudicotyledons</taxon>
        <taxon>Gunneridae</taxon>
        <taxon>Pentapetalae</taxon>
        <taxon>rosids</taxon>
        <taxon>malvids</taxon>
        <taxon>Brassicales</taxon>
        <taxon>Brassicaceae</taxon>
        <taxon>Camelineae</taxon>
        <taxon>Camelina</taxon>
    </lineage>
</organism>
<dbReference type="Pfam" id="PF00646">
    <property type="entry name" value="F-box"/>
    <property type="match status" value="1"/>
</dbReference>
<dbReference type="InterPro" id="IPR050796">
    <property type="entry name" value="SCF_F-box_component"/>
</dbReference>
<dbReference type="Pfam" id="PF07734">
    <property type="entry name" value="FBA_1"/>
    <property type="match status" value="1"/>
</dbReference>
<dbReference type="InterPro" id="IPR036047">
    <property type="entry name" value="F-box-like_dom_sf"/>
</dbReference>
<gene>
    <name evidence="3" type="primary">LOC109129259</name>
</gene>
<name>A0ABM1R0U3_CAMSA</name>
<dbReference type="PANTHER" id="PTHR31672:SF13">
    <property type="entry name" value="F-BOX PROTEIN CPR30-LIKE"/>
    <property type="match status" value="1"/>
</dbReference>
<evidence type="ECO:0000313" key="3">
    <source>
        <dbReference type="RefSeq" id="XP_019092631.1"/>
    </source>
</evidence>
<keyword evidence="2" id="KW-1185">Reference proteome</keyword>
<dbReference type="InterPro" id="IPR006527">
    <property type="entry name" value="F-box-assoc_dom_typ1"/>
</dbReference>
<proteinExistence type="predicted"/>
<dbReference type="InterPro" id="IPR017451">
    <property type="entry name" value="F-box-assoc_interact_dom"/>
</dbReference>
<dbReference type="SMART" id="SM00256">
    <property type="entry name" value="FBOX"/>
    <property type="match status" value="1"/>
</dbReference>
<dbReference type="SUPFAM" id="SSF81383">
    <property type="entry name" value="F-box domain"/>
    <property type="match status" value="1"/>
</dbReference>
<dbReference type="GeneID" id="109129259"/>
<dbReference type="Gene3D" id="1.20.1280.50">
    <property type="match status" value="1"/>
</dbReference>
<reference evidence="3" key="2">
    <citation type="submission" date="2025-08" db="UniProtKB">
        <authorList>
            <consortium name="RefSeq"/>
        </authorList>
    </citation>
    <scope>IDENTIFICATION</scope>
    <source>
        <tissue evidence="3">Leaf</tissue>
    </source>
</reference>
<reference evidence="2" key="1">
    <citation type="journal article" date="2014" name="Nat. Commun.">
        <title>The emerging biofuel crop Camelina sativa retains a highly undifferentiated hexaploid genome structure.</title>
        <authorList>
            <person name="Kagale S."/>
            <person name="Koh C."/>
            <person name="Nixon J."/>
            <person name="Bollina V."/>
            <person name="Clarke W.E."/>
            <person name="Tuteja R."/>
            <person name="Spillane C."/>
            <person name="Robinson S.J."/>
            <person name="Links M.G."/>
            <person name="Clarke C."/>
            <person name="Higgins E.E."/>
            <person name="Huebert T."/>
            <person name="Sharpe A.G."/>
            <person name="Parkin I.A."/>
        </authorList>
    </citation>
    <scope>NUCLEOTIDE SEQUENCE [LARGE SCALE GENOMIC DNA]</scope>
    <source>
        <strain evidence="2">cv. DH55</strain>
    </source>
</reference>
<sequence>MSDLPRDLAEDVIIRLPMTSMRAVRSVCKEWNTLSKDSFFTKKHIAQAKAAAAEEFKVVMVMDSRVYLMGINLSKDVDPTINCHATLISLDDSNQVDISRVYHCDGLVLCITKDLTRLVVWNPYWGQTLWVKPKRLHHSPNMYKYAIGYQNSKSGRNTKASRWVVC</sequence>
<evidence type="ECO:0000259" key="1">
    <source>
        <dbReference type="PROSITE" id="PS50181"/>
    </source>
</evidence>
<dbReference type="RefSeq" id="XP_019092631.1">
    <property type="nucleotide sequence ID" value="XM_019237086.1"/>
</dbReference>
<protein>
    <submittedName>
        <fullName evidence="3">F-box protein At3g17400</fullName>
    </submittedName>
</protein>
<dbReference type="InterPro" id="IPR001810">
    <property type="entry name" value="F-box_dom"/>
</dbReference>
<dbReference type="NCBIfam" id="TIGR01640">
    <property type="entry name" value="F_box_assoc_1"/>
    <property type="match status" value="1"/>
</dbReference>
<dbReference type="PANTHER" id="PTHR31672">
    <property type="entry name" value="BNACNNG10540D PROTEIN"/>
    <property type="match status" value="1"/>
</dbReference>
<dbReference type="PROSITE" id="PS50181">
    <property type="entry name" value="FBOX"/>
    <property type="match status" value="1"/>
</dbReference>